<dbReference type="PANTHER" id="PTHR33487:SF1">
    <property type="entry name" value="CILIA- AND FLAGELLA-ASSOCIATED PROTEIN 54"/>
    <property type="match status" value="1"/>
</dbReference>
<feature type="region of interest" description="Disordered" evidence="1">
    <location>
        <begin position="1456"/>
        <end position="1476"/>
    </location>
</feature>
<dbReference type="EMBL" id="FN648283">
    <property type="protein sequence ID" value="CBJ30186.1"/>
    <property type="molecule type" value="Genomic_DNA"/>
</dbReference>
<dbReference type="PANTHER" id="PTHR33487">
    <property type="entry name" value="CILIA- AND FLAGELLA-ASSOCIATED PROTEIN 54"/>
    <property type="match status" value="1"/>
</dbReference>
<organism evidence="2 3">
    <name type="scientific">Ectocarpus siliculosus</name>
    <name type="common">Brown alga</name>
    <name type="synonym">Conferva siliculosa</name>
    <dbReference type="NCBI Taxonomy" id="2880"/>
    <lineage>
        <taxon>Eukaryota</taxon>
        <taxon>Sar</taxon>
        <taxon>Stramenopiles</taxon>
        <taxon>Ochrophyta</taxon>
        <taxon>PX clade</taxon>
        <taxon>Phaeophyceae</taxon>
        <taxon>Ectocarpales</taxon>
        <taxon>Ectocarpaceae</taxon>
        <taxon>Ectocarpus</taxon>
    </lineage>
</organism>
<feature type="region of interest" description="Disordered" evidence="1">
    <location>
        <begin position="2584"/>
        <end position="2626"/>
    </location>
</feature>
<dbReference type="OMA" id="YWLVLNG"/>
<feature type="compositionally biased region" description="Gly residues" evidence="1">
    <location>
        <begin position="1808"/>
        <end position="1819"/>
    </location>
</feature>
<feature type="compositionally biased region" description="Basic and acidic residues" evidence="1">
    <location>
        <begin position="2612"/>
        <end position="2626"/>
    </location>
</feature>
<proteinExistence type="predicted"/>
<feature type="region of interest" description="Disordered" evidence="1">
    <location>
        <begin position="1808"/>
        <end position="1829"/>
    </location>
</feature>
<dbReference type="EMBL" id="FN649746">
    <property type="protein sequence ID" value="CBJ30186.1"/>
    <property type="molecule type" value="Genomic_DNA"/>
</dbReference>
<feature type="compositionally biased region" description="Polar residues" evidence="1">
    <location>
        <begin position="808"/>
        <end position="828"/>
    </location>
</feature>
<feature type="compositionally biased region" description="Basic residues" evidence="1">
    <location>
        <begin position="894"/>
        <end position="905"/>
    </location>
</feature>
<evidence type="ECO:0000313" key="3">
    <source>
        <dbReference type="Proteomes" id="UP000002630"/>
    </source>
</evidence>
<feature type="compositionally biased region" description="Low complexity" evidence="1">
    <location>
        <begin position="2489"/>
        <end position="2499"/>
    </location>
</feature>
<protein>
    <submittedName>
        <fullName evidence="2">Uncharacterized protein</fullName>
    </submittedName>
</protein>
<name>D7FND2_ECTSI</name>
<dbReference type="Proteomes" id="UP000002630">
    <property type="component" value="Linkage Group LG21"/>
</dbReference>
<dbReference type="eggNOG" id="ENOG502QVDY">
    <property type="taxonomic scope" value="Eukaryota"/>
</dbReference>
<feature type="region of interest" description="Disordered" evidence="1">
    <location>
        <begin position="2653"/>
        <end position="2686"/>
    </location>
</feature>
<dbReference type="STRING" id="2880.D7FND2"/>
<dbReference type="InterPro" id="IPR027912">
    <property type="entry name" value="CFAP54"/>
</dbReference>
<feature type="compositionally biased region" description="Polar residues" evidence="1">
    <location>
        <begin position="2670"/>
        <end position="2679"/>
    </location>
</feature>
<feature type="compositionally biased region" description="Low complexity" evidence="1">
    <location>
        <begin position="588"/>
        <end position="600"/>
    </location>
</feature>
<feature type="compositionally biased region" description="Basic and acidic residues" evidence="1">
    <location>
        <begin position="530"/>
        <end position="544"/>
    </location>
</feature>
<feature type="region of interest" description="Disordered" evidence="1">
    <location>
        <begin position="1605"/>
        <end position="1670"/>
    </location>
</feature>
<feature type="compositionally biased region" description="Low complexity" evidence="1">
    <location>
        <begin position="791"/>
        <end position="807"/>
    </location>
</feature>
<feature type="compositionally biased region" description="Polar residues" evidence="1">
    <location>
        <begin position="558"/>
        <end position="573"/>
    </location>
</feature>
<gene>
    <name evidence="2" type="ORF">Esi_0179_0023</name>
</gene>
<accession>D7FND2</accession>
<feature type="region of interest" description="Disordered" evidence="1">
    <location>
        <begin position="894"/>
        <end position="914"/>
    </location>
</feature>
<evidence type="ECO:0000313" key="2">
    <source>
        <dbReference type="EMBL" id="CBJ30186.1"/>
    </source>
</evidence>
<feature type="compositionally biased region" description="Basic and acidic residues" evidence="1">
    <location>
        <begin position="2522"/>
        <end position="2543"/>
    </location>
</feature>
<dbReference type="Pfam" id="PF14858">
    <property type="entry name" value="CFAP54_N"/>
    <property type="match status" value="1"/>
</dbReference>
<feature type="region of interest" description="Disordered" evidence="1">
    <location>
        <begin position="530"/>
        <end position="606"/>
    </location>
</feature>
<dbReference type="OrthoDB" id="2104158at2759"/>
<sequence length="2987" mass="313178">MAVSEQLASFSSDFESKILRPVREKRAAGDEILAIQPVAPGVVRDPEWEGVVDGEVCGLGPLAESVRTFLHWVPIKLEMKDALRLCVSCADALAQEGEFNCARKFYTFVVDSCEGIRRERTALIPPVAEGATPKTESTCLAQDEASWMARAEFGAASMELRVELTRDPHVQFAATLTKVTTHLRRIQSAMRLMLNRPKDEHDAVSWVVLEGCVILFDWCEPLSALGHGGEVVEFLAWSTIAMESMVSLSTVKHLPWRTRLAVATCYAFEDSGKPAAATKCAAHALQKVRELRRQEGMDPPIPPNVTETLDVAESDLTLLTFKYATLATAAAKRPPSSAVGETSEGGDNVGGTGDENVEGGLCEEDLSGLLDEHIPDVSKRPAALLELIGSGDRRSSVNGSAGSLTASESSLACKLAVSLLLPPAPEGGEGGEEVTNDAEGGLKKDELLTGEENESTDNGSDETFPLHIDQEMQLMREMYQLGEFQAWEAMLPSTKQRLRQASLGSLGRNECRAFWFEIALWTSCKRLKTWRDKPEPPKPAEKGGLKRTPPASREGSSKPISSTQTANECSSDSVSRDSGDCSEKERAGSGASLALPAAAEGGSGRGISKGAVVMSVEEELREPLKATRPAEVVEVALGRHGTVGVRVNLTPMLTVVGLLRKALVGHYRHLLESRGEALLDATMSLWEPYVASILEGLDDLPGGAEIDLPLMDALLLSLETISACLSALNADDESLRATVALRLAILQADFRGDRRKACQTLRSALASIDKHRKGVICNHLHHATTTEDTNGNRSSSNMRSNSSRRSSALTRASVTASFHNEAESINTTRGNSGDGGGNARGDWEVEADMGFQELSALQLDITSTLFRVELLMGRDTACQLAKHKKAEAAARLAAHRNASKRKRSPNKTSKVTFGDSDGRLDTLAGSLAAGWSVVLPVDVGGPGNGSGGSTGGVTKALTGTNAIVCAAGAGPLLTKAAAALEGAKQGGEICLTPAAPATTKGKDGLGPWKGDEHQHGKAAGSKDGRGVDGGDHAVETTLKLSNATSTTAAMSRHAARPPAKARRVVKVCVYGKPEGAGTGVTLSNTHYAGLGVPIPFDESTGICDAVSIRGLVANESYVFAVAAFDEQGNLIGEGIGEACSPVETLNPLPLPLCWAHLSRTALGLGCSSLAAQAATEVYRELMTLSAGNLLTKSSARKAGRYGVVGRMDNSGATVTKDVPTIGGTVTTDLRDGWMASPLVGQAFEPEVLDRCPRGVLQAFVQSCFMLVSTADEDAMVRAKSGSGGPLEEQVARLVALKRLSLACEVAVLLQDWDLVARGVWKAYHLLLPLLRVAAMGRLLFQITIKGHEIGENLVARTTLLDHGPDGDHTASVGAVVFKESSPTAPGAGAAEGADEDEGGAPEGETRDLLLKNGTPAQAALLEVWMGLQGYGMAAGGEAGGATADFCKLRKALDLEDPDSATSASPSAGGAGNAGEEDAVVAPVSSLEAVEQVMSCAHKNPAKAWELLQGERFTSHPDRARLLCRVCWIALDRGMAQQVVSWLDPGVVGVTGAGTTPEDRAAGGTEAGERGCAHLVAESDLKPLAAKVLALEGGLEDSPYIVPAPGNKDTGIGSVEAAQGIDGGADNSKGNAGGEAAAVADEGDAAEAKRRGTNVDPGDCSDRSSNTRGEGDECMDALTFAASAAESEQLLRLAEVEHILGAACLQLGLAAAATVRASKLATGRPTPNGQVPSLQPQPAANAGAIAANPVSSIPAGVAGVLTAPPPFEASRPTVKEVSAAAGGGRLPWGYGTGPFAEVFASKKGLVVDGGGGGRETSGDGGGDRGVDNGRDEEDIISQLEDDGTPWPSKSQAVSAVKGAVINENNNEGKSAGGNGDHEDGKIVDGDAFAVFFSMAMLHLTKAASRARRAQSWSKTERSCGLLWNAILALWLSPHDFRSTESAEICVGWGLPLGEHHGRIYAKACEALLDAVDAAHGIDRGGGRREAGSNGGSSQESTVEDSSEHEGGVGLKVGSRLLASTGGLYGGNRVYPLVLHAQKQLCSLADRLLSMRQARLEAIDEKFQEAQAKRRRRKVLKALETKSKEEIEHERAREPLVEDVGDARVRKQIHDHRLGTLLQSRDNYVKTKEIGRRTLDDARETLAKHLALLSPTPSPLATSESPTVGDGHVLGEELANGNIPPTDNGLCGGDGVGGTPDFGLVEKSESAVLKVYRRAVGVLRDKRERELLTEALCDMGDLHALGGHYDSASKSWMDAIDSLCSALDSTKHWRSIFTTLRAAHPSSGGPPGGGGSLALALGRWSCIAGGTLLGKLSRFTGQNDMRGQLNLCLMAAEMFRAPMEISLPYPQRECDYASFTPESLGGPGLESLGLWLDDRRLSVSSLSLSLMHVQGVLMAAGCYEEAFPVQAVLEHPSPTSFFLAFKVASKVTLDPLQLVRVQLARVECLAEAGFPAEAASALAAVLSGGSTPKTTAGYAGRRDNANSSKDPPAAPAEAETPVAGKGKAKKGGGAKGKGGGKSAANSTVEKDSGVSDGADGGRARDPRDMAKSGLPFYGFAPFQNSLPLGHPDNALAVSWLMGELPGIGADDTADATGDNGVSGASREPSSAMLPSEDGEGRSDAREGEGDADVLKRVRDAADSILGEVLQVTFKRISPEAIPTPTTPLDTGRSGKSAATQESSLSVHPDGVDSEKRAAIEAAHMAATAPDQPDGWAPPLAADALLMRGRLALLDGKFRVCRHHASRGLAVLLRHGLGGKGGKHFPPHPGNGATVLMGKLTTGASSLSSGRKYGDNDNTDGSVQHGMTMKSGGHSRVMFDDEQRQPWRVIQTWLELRHDLAAVALLQGRTMDAMFQIQRGLDEAHAVGEGVISNRLRRLGAQAAVAEGNLEQAVSDCQALAADYINDPSTSAVDLAAVLRLMAKIRQQQSLVSGEGDRRQTLLLVSEALDALRIADQALLSAANGLGWIGSGILTYSKREDNTMDAGITRCNPS</sequence>
<dbReference type="GO" id="GO:0060271">
    <property type="term" value="P:cilium assembly"/>
    <property type="evidence" value="ECO:0007669"/>
    <property type="project" value="TreeGrafter"/>
</dbReference>
<feature type="compositionally biased region" description="Basic and acidic residues" evidence="1">
    <location>
        <begin position="1009"/>
        <end position="1032"/>
    </location>
</feature>
<feature type="region of interest" description="Disordered" evidence="1">
    <location>
        <begin position="785"/>
        <end position="842"/>
    </location>
</feature>
<keyword evidence="3" id="KW-1185">Reference proteome</keyword>
<reference evidence="2 3" key="1">
    <citation type="journal article" date="2010" name="Nature">
        <title>The Ectocarpus genome and the independent evolution of multicellularity in brown algae.</title>
        <authorList>
            <person name="Cock J.M."/>
            <person name="Sterck L."/>
            <person name="Rouze P."/>
            <person name="Scornet D."/>
            <person name="Allen A.E."/>
            <person name="Amoutzias G."/>
            <person name="Anthouard V."/>
            <person name="Artiguenave F."/>
            <person name="Aury J.M."/>
            <person name="Badger J.H."/>
            <person name="Beszteri B."/>
            <person name="Billiau K."/>
            <person name="Bonnet E."/>
            <person name="Bothwell J.H."/>
            <person name="Bowler C."/>
            <person name="Boyen C."/>
            <person name="Brownlee C."/>
            <person name="Carrano C.J."/>
            <person name="Charrier B."/>
            <person name="Cho G.Y."/>
            <person name="Coelho S.M."/>
            <person name="Collen J."/>
            <person name="Corre E."/>
            <person name="Da Silva C."/>
            <person name="Delage L."/>
            <person name="Delaroque N."/>
            <person name="Dittami S.M."/>
            <person name="Doulbeau S."/>
            <person name="Elias M."/>
            <person name="Farnham G."/>
            <person name="Gachon C.M."/>
            <person name="Gschloessl B."/>
            <person name="Heesch S."/>
            <person name="Jabbari K."/>
            <person name="Jubin C."/>
            <person name="Kawai H."/>
            <person name="Kimura K."/>
            <person name="Kloareg B."/>
            <person name="Kupper F.C."/>
            <person name="Lang D."/>
            <person name="Le Bail A."/>
            <person name="Leblanc C."/>
            <person name="Lerouge P."/>
            <person name="Lohr M."/>
            <person name="Lopez P.J."/>
            <person name="Martens C."/>
            <person name="Maumus F."/>
            <person name="Michel G."/>
            <person name="Miranda-Saavedra D."/>
            <person name="Morales J."/>
            <person name="Moreau H."/>
            <person name="Motomura T."/>
            <person name="Nagasato C."/>
            <person name="Napoli C.A."/>
            <person name="Nelson D.R."/>
            <person name="Nyvall-Collen P."/>
            <person name="Peters A.F."/>
            <person name="Pommier C."/>
            <person name="Potin P."/>
            <person name="Poulain J."/>
            <person name="Quesneville H."/>
            <person name="Read B."/>
            <person name="Rensing S.A."/>
            <person name="Ritter A."/>
            <person name="Rousvoal S."/>
            <person name="Samanta M."/>
            <person name="Samson G."/>
            <person name="Schroeder D.C."/>
            <person name="Segurens B."/>
            <person name="Strittmatter M."/>
            <person name="Tonon T."/>
            <person name="Tregear J.W."/>
            <person name="Valentin K."/>
            <person name="von Dassow P."/>
            <person name="Yamagishi T."/>
            <person name="Van de Peer Y."/>
            <person name="Wincker P."/>
        </authorList>
    </citation>
    <scope>NUCLEOTIDE SEQUENCE [LARGE SCALE GENOMIC DNA]</scope>
    <source>
        <strain evidence="3">Ec32 / CCAP1310/4</strain>
    </source>
</reference>
<feature type="compositionally biased region" description="Basic and acidic residues" evidence="1">
    <location>
        <begin position="574"/>
        <end position="587"/>
    </location>
</feature>
<feature type="region of interest" description="Disordered" evidence="1">
    <location>
        <begin position="1380"/>
        <end position="1407"/>
    </location>
</feature>
<feature type="region of interest" description="Disordered" evidence="1">
    <location>
        <begin position="423"/>
        <end position="464"/>
    </location>
</feature>
<feature type="region of interest" description="Disordered" evidence="1">
    <location>
        <begin position="1978"/>
        <end position="2005"/>
    </location>
</feature>
<evidence type="ECO:0000256" key="1">
    <source>
        <dbReference type="SAM" id="MobiDB-lite"/>
    </source>
</evidence>
<feature type="region of interest" description="Disordered" evidence="1">
    <location>
        <begin position="2468"/>
        <end position="2543"/>
    </location>
</feature>
<feature type="region of interest" description="Disordered" evidence="1">
    <location>
        <begin position="998"/>
        <end position="1032"/>
    </location>
</feature>
<dbReference type="InParanoid" id="D7FND2"/>
<feature type="region of interest" description="Disordered" evidence="1">
    <location>
        <begin position="332"/>
        <end position="358"/>
    </location>
</feature>